<accession>A0ABS3BMU5</accession>
<evidence type="ECO:0000313" key="3">
    <source>
        <dbReference type="EMBL" id="MBN7800650.1"/>
    </source>
</evidence>
<evidence type="ECO:0000259" key="1">
    <source>
        <dbReference type="Pfam" id="PF18676"/>
    </source>
</evidence>
<proteinExistence type="predicted"/>
<evidence type="ECO:0000259" key="2">
    <source>
        <dbReference type="Pfam" id="PF18962"/>
    </source>
</evidence>
<protein>
    <submittedName>
        <fullName evidence="3">T9SS type A sorting domain-containing protein</fullName>
    </submittedName>
</protein>
<dbReference type="Proteomes" id="UP000664698">
    <property type="component" value="Unassembled WGS sequence"/>
</dbReference>
<evidence type="ECO:0000313" key="4">
    <source>
        <dbReference type="Proteomes" id="UP000664698"/>
    </source>
</evidence>
<dbReference type="Pfam" id="PF18676">
    <property type="entry name" value="MBG_2"/>
    <property type="match status" value="2"/>
</dbReference>
<dbReference type="RefSeq" id="WP_206568649.1">
    <property type="nucleotide sequence ID" value="NZ_JAFKCW010000002.1"/>
</dbReference>
<dbReference type="Gene3D" id="3.30.160.710">
    <property type="match status" value="1"/>
</dbReference>
<name>A0ABS3BMU5_9BACT</name>
<feature type="non-terminal residue" evidence="3">
    <location>
        <position position="1"/>
    </location>
</feature>
<feature type="domain" description="MBG" evidence="1">
    <location>
        <begin position="22"/>
        <end position="92"/>
    </location>
</feature>
<gene>
    <name evidence="3" type="ORF">J0A67_07250</name>
</gene>
<feature type="domain" description="Secretion system C-terminal sorting" evidence="2">
    <location>
        <begin position="611"/>
        <end position="685"/>
    </location>
</feature>
<dbReference type="NCBIfam" id="TIGR04183">
    <property type="entry name" value="Por_Secre_tail"/>
    <property type="match status" value="1"/>
</dbReference>
<comment type="caution">
    <text evidence="3">The sequence shown here is derived from an EMBL/GenBank/DDBJ whole genome shotgun (WGS) entry which is preliminary data.</text>
</comment>
<feature type="domain" description="MBG" evidence="1">
    <location>
        <begin position="99"/>
        <end position="169"/>
    </location>
</feature>
<organism evidence="3 4">
    <name type="scientific">Algoriphagus aestuariicola</name>
    <dbReference type="NCBI Taxonomy" id="1852016"/>
    <lineage>
        <taxon>Bacteria</taxon>
        <taxon>Pseudomonadati</taxon>
        <taxon>Bacteroidota</taxon>
        <taxon>Cytophagia</taxon>
        <taxon>Cytophagales</taxon>
        <taxon>Cyclobacteriaceae</taxon>
        <taxon>Algoriphagus</taxon>
    </lineage>
</organism>
<keyword evidence="4" id="KW-1185">Reference proteome</keyword>
<dbReference type="InterPro" id="IPR041286">
    <property type="entry name" value="MBG_2"/>
</dbReference>
<dbReference type="Gene3D" id="2.60.40.2700">
    <property type="match status" value="1"/>
</dbReference>
<dbReference type="Pfam" id="PF18962">
    <property type="entry name" value="Por_Secre_tail"/>
    <property type="match status" value="1"/>
</dbReference>
<dbReference type="EMBL" id="JAFKCW010000002">
    <property type="protein sequence ID" value="MBN7800650.1"/>
    <property type="molecule type" value="Genomic_DNA"/>
</dbReference>
<sequence length="687" mass="73620">ALSANYDLSFVEGNLEITERAIEVTADDQTKVYGEADPALTYQITSGSLAFSDAFTGALGRDSGEDVGNYAITQGTLALSANYDLSFVEGNLEITVREIEVTADDQTKVYGEADPALTYQVTSGSLAFSDAFTGALGRDAGEDVGNYAITQGTLALSANYDLSFVEGSLEITKASTTITLANSIANCDGGQVTLTATVNTVNPSIQASVNNFGGLVSFKNGSTTIGTVAAASVSGGIFSGTFSINLPLGATYNISAEFVPNSGNLTGSQTNSNAQLTVLQASITSSVAPNGNGNVVIFDGAHSSMGLSSSTVLTATYQPSSYSGVAYKWYSRNIGGSFTLISGATSSAYTIIANGDFVKEYMVELIVNGNCVGNKIFSKVISVEASCGKEGQNKVAVCHVTPNGKRKTICVSYNAVDALLSGSPGSYVGDCSISYRMDKETELITVPWNTPLEVINEKIAAQSETWFNRKKIELNISAETYNPLKAGFYELQVDVEENESFMLEEPISVKVLVLDKPHALDITISNDKLTSEFQSGELIGSLSTVDPVDNIHTYEMEEHPDLILDGDKLIWRGTTVPMQLTFNVFSIDRAGQTISREIKLSRELKPGEFFLYPNPAHRETNVMVDMDREATVVIRIYDAIGRLVAENEAYREDSFTQTFNLDGLAAGLYTVQVKMGDLVMTKRLIKK</sequence>
<reference evidence="3 4" key="1">
    <citation type="submission" date="2021-03" db="EMBL/GenBank/DDBJ databases">
        <title>novel species isolated from a fishpond in China.</title>
        <authorList>
            <person name="Lu H."/>
            <person name="Cai Z."/>
        </authorList>
    </citation>
    <scope>NUCLEOTIDE SEQUENCE [LARGE SCALE GENOMIC DNA]</scope>
    <source>
        <strain evidence="3 4">JCM 31546</strain>
    </source>
</reference>
<dbReference type="InterPro" id="IPR026444">
    <property type="entry name" value="Secre_tail"/>
</dbReference>